<sequence>MEIAHAQFEPTADAVVVSIVETVAAVTDRDSLEMPPLFESVDTEALEVIVASARDRERLLEVTFVYQECLVTVSSGGDVVVEVPEQ</sequence>
<comment type="caution">
    <text evidence="2">The sequence shown here is derived from an EMBL/GenBank/DDBJ whole genome shotgun (WGS) entry which is preliminary data.</text>
</comment>
<dbReference type="Pfam" id="PF18545">
    <property type="entry name" value="HalOD1"/>
    <property type="match status" value="1"/>
</dbReference>
<evidence type="ECO:0000259" key="1">
    <source>
        <dbReference type="Pfam" id="PF18545"/>
    </source>
</evidence>
<dbReference type="AlphaFoldDB" id="M0L8Y2"/>
<accession>M0L8Y2</accession>
<dbReference type="InterPro" id="IPR040624">
    <property type="entry name" value="HalOD1"/>
</dbReference>
<dbReference type="Proteomes" id="UP000011607">
    <property type="component" value="Unassembled WGS sequence"/>
</dbReference>
<gene>
    <name evidence="2" type="ORF">C446_16807</name>
</gene>
<dbReference type="eggNOG" id="arCOG08980">
    <property type="taxonomic scope" value="Archaea"/>
</dbReference>
<organism evidence="2 3">
    <name type="scientific">Halobiforma nitratireducens JCM 10879</name>
    <dbReference type="NCBI Taxonomy" id="1227454"/>
    <lineage>
        <taxon>Archaea</taxon>
        <taxon>Methanobacteriati</taxon>
        <taxon>Methanobacteriota</taxon>
        <taxon>Stenosarchaea group</taxon>
        <taxon>Halobacteria</taxon>
        <taxon>Halobacteriales</taxon>
        <taxon>Natrialbaceae</taxon>
        <taxon>Halobiforma</taxon>
    </lineage>
</organism>
<name>M0L8Y2_9EURY</name>
<feature type="domain" description="Halobacterial output" evidence="1">
    <location>
        <begin position="13"/>
        <end position="82"/>
    </location>
</feature>
<protein>
    <recommendedName>
        <fullName evidence="1">Halobacterial output domain-containing protein</fullName>
    </recommendedName>
</protein>
<evidence type="ECO:0000313" key="2">
    <source>
        <dbReference type="EMBL" id="EMA30011.1"/>
    </source>
</evidence>
<keyword evidence="3" id="KW-1185">Reference proteome</keyword>
<proteinExistence type="predicted"/>
<dbReference type="EMBL" id="AOMA01000182">
    <property type="protein sequence ID" value="EMA30011.1"/>
    <property type="molecule type" value="Genomic_DNA"/>
</dbReference>
<reference evidence="2 3" key="1">
    <citation type="journal article" date="2014" name="PLoS Genet.">
        <title>Phylogenetically driven sequencing of extremely halophilic archaea reveals strategies for static and dynamic osmo-response.</title>
        <authorList>
            <person name="Becker E.A."/>
            <person name="Seitzer P.M."/>
            <person name="Tritt A."/>
            <person name="Larsen D."/>
            <person name="Krusor M."/>
            <person name="Yao A.I."/>
            <person name="Wu D."/>
            <person name="Madern D."/>
            <person name="Eisen J.A."/>
            <person name="Darling A.E."/>
            <person name="Facciotti M.T."/>
        </authorList>
    </citation>
    <scope>NUCLEOTIDE SEQUENCE [LARGE SCALE GENOMIC DNA]</scope>
    <source>
        <strain evidence="2 3">JCM 10879</strain>
    </source>
</reference>
<evidence type="ECO:0000313" key="3">
    <source>
        <dbReference type="Proteomes" id="UP000011607"/>
    </source>
</evidence>